<keyword evidence="2" id="KW-0378">Hydrolase</keyword>
<dbReference type="InterPro" id="IPR029069">
    <property type="entry name" value="HotDog_dom_sf"/>
</dbReference>
<feature type="domain" description="Acyl-CoA thioesterase-like N-terminal HotDog" evidence="4">
    <location>
        <begin position="49"/>
        <end position="128"/>
    </location>
</feature>
<feature type="domain" description="Acyl-CoA thioesterase 2 C-terminal" evidence="3">
    <location>
        <begin position="170"/>
        <end position="298"/>
    </location>
</feature>
<comment type="caution">
    <text evidence="5">The sequence shown here is derived from an EMBL/GenBank/DDBJ whole genome shotgun (WGS) entry which is preliminary data.</text>
</comment>
<dbReference type="PANTHER" id="PTHR11066">
    <property type="entry name" value="ACYL-COA THIOESTERASE"/>
    <property type="match status" value="1"/>
</dbReference>
<keyword evidence="6" id="KW-1185">Reference proteome</keyword>
<dbReference type="InterPro" id="IPR003703">
    <property type="entry name" value="Acyl_CoA_thio"/>
</dbReference>
<evidence type="ECO:0000256" key="1">
    <source>
        <dbReference type="ARBA" id="ARBA00006538"/>
    </source>
</evidence>
<evidence type="ECO:0000313" key="6">
    <source>
        <dbReference type="Proteomes" id="UP001500839"/>
    </source>
</evidence>
<evidence type="ECO:0000256" key="2">
    <source>
        <dbReference type="ARBA" id="ARBA00022801"/>
    </source>
</evidence>
<dbReference type="CDD" id="cd03444">
    <property type="entry name" value="Thioesterase_II_repeat1"/>
    <property type="match status" value="1"/>
</dbReference>
<proteinExistence type="inferred from homology"/>
<evidence type="ECO:0000259" key="3">
    <source>
        <dbReference type="Pfam" id="PF02551"/>
    </source>
</evidence>
<dbReference type="EMBL" id="BAABKQ010000001">
    <property type="protein sequence ID" value="GAA4817369.1"/>
    <property type="molecule type" value="Genomic_DNA"/>
</dbReference>
<dbReference type="InterPro" id="IPR049449">
    <property type="entry name" value="TesB_ACOT8-like_N"/>
</dbReference>
<accession>A0ABP9CYJ9</accession>
<evidence type="ECO:0000313" key="5">
    <source>
        <dbReference type="EMBL" id="GAA4817369.1"/>
    </source>
</evidence>
<dbReference type="Proteomes" id="UP001500839">
    <property type="component" value="Unassembled WGS sequence"/>
</dbReference>
<sequence>MVTAPPGREDDLPAVLALLDLERVGGDDGAEPGGQTGAERFVGRHPERTTFSRTFGGQLLAQSLVAAGRTVDGGRDVHSAQTHFIRGGDLRRDLDFTVVHLRDGRGFANRRVDVTQDGALVCTMLAAFAGPADGLEHGRVPPEVPPPDDLPVFDEALRGFEDPLSAFAGALHPVDLRYAHDPPWVQRGTGEARTENHVWMRPAGEMPDDPLRHAALLAYASDMTVLDTILTGHGLSWGIDRVLAATLNHSLWFHRPARFDRWLLYASTSPVATRSRGTGTGTFFAPDGTTQATVVQEGIVRHFAPRGT</sequence>
<dbReference type="Pfam" id="PF02551">
    <property type="entry name" value="Acyl_CoA_thio"/>
    <property type="match status" value="1"/>
</dbReference>
<dbReference type="SUPFAM" id="SSF54637">
    <property type="entry name" value="Thioesterase/thiol ester dehydrase-isomerase"/>
    <property type="match status" value="2"/>
</dbReference>
<organism evidence="5 6">
    <name type="scientific">Tomitella cavernea</name>
    <dbReference type="NCBI Taxonomy" id="1387982"/>
    <lineage>
        <taxon>Bacteria</taxon>
        <taxon>Bacillati</taxon>
        <taxon>Actinomycetota</taxon>
        <taxon>Actinomycetes</taxon>
        <taxon>Mycobacteriales</taxon>
        <taxon>Tomitella</taxon>
    </lineage>
</organism>
<dbReference type="RefSeq" id="WP_345602368.1">
    <property type="nucleotide sequence ID" value="NZ_BAABKQ010000001.1"/>
</dbReference>
<dbReference type="Gene3D" id="2.40.160.210">
    <property type="entry name" value="Acyl-CoA thioesterase, double hotdog domain"/>
    <property type="match status" value="1"/>
</dbReference>
<gene>
    <name evidence="5" type="ORF">GCM10023353_25020</name>
</gene>
<dbReference type="PANTHER" id="PTHR11066:SF34">
    <property type="entry name" value="ACYL-COENZYME A THIOESTERASE 8"/>
    <property type="match status" value="1"/>
</dbReference>
<evidence type="ECO:0000259" key="4">
    <source>
        <dbReference type="Pfam" id="PF13622"/>
    </source>
</evidence>
<dbReference type="InterPro" id="IPR025652">
    <property type="entry name" value="TesB_C"/>
</dbReference>
<name>A0ABP9CYJ9_9ACTN</name>
<dbReference type="CDD" id="cd03445">
    <property type="entry name" value="Thioesterase_II_repeat2"/>
    <property type="match status" value="1"/>
</dbReference>
<comment type="similarity">
    <text evidence="1">Belongs to the C/M/P thioester hydrolase family.</text>
</comment>
<dbReference type="InterPro" id="IPR042171">
    <property type="entry name" value="Acyl-CoA_hotdog"/>
</dbReference>
<dbReference type="Pfam" id="PF13622">
    <property type="entry name" value="4HBT_3"/>
    <property type="match status" value="1"/>
</dbReference>
<protein>
    <submittedName>
        <fullName evidence="5">Acyl-CoA thioesterase II</fullName>
    </submittedName>
</protein>
<reference evidence="6" key="1">
    <citation type="journal article" date="2019" name="Int. J. Syst. Evol. Microbiol.">
        <title>The Global Catalogue of Microorganisms (GCM) 10K type strain sequencing project: providing services to taxonomists for standard genome sequencing and annotation.</title>
        <authorList>
            <consortium name="The Broad Institute Genomics Platform"/>
            <consortium name="The Broad Institute Genome Sequencing Center for Infectious Disease"/>
            <person name="Wu L."/>
            <person name="Ma J."/>
        </authorList>
    </citation>
    <scope>NUCLEOTIDE SEQUENCE [LARGE SCALE GENOMIC DNA]</scope>
    <source>
        <strain evidence="6">JCM 18542</strain>
    </source>
</reference>